<evidence type="ECO:0000313" key="1">
    <source>
        <dbReference type="EMBL" id="MFD1885905.1"/>
    </source>
</evidence>
<dbReference type="Proteomes" id="UP001597233">
    <property type="component" value="Unassembled WGS sequence"/>
</dbReference>
<dbReference type="RefSeq" id="WP_347324842.1">
    <property type="nucleotide sequence ID" value="NZ_JBCGUH010000004.1"/>
</dbReference>
<evidence type="ECO:0000313" key="2">
    <source>
        <dbReference type="Proteomes" id="UP001597233"/>
    </source>
</evidence>
<proteinExistence type="predicted"/>
<keyword evidence="2" id="KW-1185">Reference proteome</keyword>
<accession>A0ABW4RIN4</accession>
<organism evidence="1 2">
    <name type="scientific">Paenibacillus wenxiniae</name>
    <dbReference type="NCBI Taxonomy" id="1636843"/>
    <lineage>
        <taxon>Bacteria</taxon>
        <taxon>Bacillati</taxon>
        <taxon>Bacillota</taxon>
        <taxon>Bacilli</taxon>
        <taxon>Bacillales</taxon>
        <taxon>Paenibacillaceae</taxon>
        <taxon>Paenibacillus</taxon>
    </lineage>
</organism>
<dbReference type="EMBL" id="JBHUEH010000014">
    <property type="protein sequence ID" value="MFD1885905.1"/>
    <property type="molecule type" value="Genomic_DNA"/>
</dbReference>
<reference evidence="2" key="1">
    <citation type="journal article" date="2019" name="Int. J. Syst. Evol. Microbiol.">
        <title>The Global Catalogue of Microorganisms (GCM) 10K type strain sequencing project: providing services to taxonomists for standard genome sequencing and annotation.</title>
        <authorList>
            <consortium name="The Broad Institute Genomics Platform"/>
            <consortium name="The Broad Institute Genome Sequencing Center for Infectious Disease"/>
            <person name="Wu L."/>
            <person name="Ma J."/>
        </authorList>
    </citation>
    <scope>NUCLEOTIDE SEQUENCE [LARGE SCALE GENOMIC DNA]</scope>
    <source>
        <strain evidence="2">CCUG 54950</strain>
    </source>
</reference>
<protein>
    <submittedName>
        <fullName evidence="1">Ketopantoate hydroxymethyltransferase</fullName>
    </submittedName>
</protein>
<gene>
    <name evidence="1" type="ORF">ACFSC9_10235</name>
</gene>
<name>A0ABW4RIN4_9BACL</name>
<sequence length="93" mass="10353">MIQTKYLQEIASYTNNLIAKVTLNGQYDITTFTVKRVSDQRIELEYLIPAADITSINLLELRSATNEVLGSSDVFIPIAADTVIKQYVEVKGA</sequence>
<comment type="caution">
    <text evidence="1">The sequence shown here is derived from an EMBL/GenBank/DDBJ whole genome shotgun (WGS) entry which is preliminary data.</text>
</comment>